<comment type="similarity">
    <text evidence="1">Belongs to the LytR/CpsA/Psr (LCP) family.</text>
</comment>
<dbReference type="EMBL" id="APBN01000008">
    <property type="protein sequence ID" value="EMT51372.1"/>
    <property type="molecule type" value="Genomic_DNA"/>
</dbReference>
<feature type="compositionally biased region" description="Polar residues" evidence="2">
    <location>
        <begin position="322"/>
        <end position="334"/>
    </location>
</feature>
<dbReference type="Gene3D" id="3.40.630.190">
    <property type="entry name" value="LCP protein"/>
    <property type="match status" value="1"/>
</dbReference>
<dbReference type="PATRIC" id="fig|1300222.3.peg.3667"/>
<dbReference type="Proteomes" id="UP000012081">
    <property type="component" value="Unassembled WGS sequence"/>
</dbReference>
<dbReference type="Pfam" id="PF03816">
    <property type="entry name" value="LytR_cpsA_psr"/>
    <property type="match status" value="1"/>
</dbReference>
<evidence type="ECO:0000256" key="2">
    <source>
        <dbReference type="SAM" id="MobiDB-lite"/>
    </source>
</evidence>
<evidence type="ECO:0000256" key="1">
    <source>
        <dbReference type="ARBA" id="ARBA00006068"/>
    </source>
</evidence>
<evidence type="ECO:0000313" key="5">
    <source>
        <dbReference type="Proteomes" id="UP000012081"/>
    </source>
</evidence>
<name>M8DDA9_9BACL</name>
<dbReference type="InterPro" id="IPR050922">
    <property type="entry name" value="LytR/CpsA/Psr_CW_biosynth"/>
</dbReference>
<feature type="region of interest" description="Disordered" evidence="2">
    <location>
        <begin position="311"/>
        <end position="334"/>
    </location>
</feature>
<comment type="caution">
    <text evidence="4">The sequence shown here is derived from an EMBL/GenBank/DDBJ whole genome shotgun (WGS) entry which is preliminary data.</text>
</comment>
<dbReference type="AlphaFoldDB" id="M8DDA9"/>
<dbReference type="PANTHER" id="PTHR33392:SF6">
    <property type="entry name" value="POLYISOPRENYL-TEICHOIC ACID--PEPTIDOGLYCAN TEICHOIC ACID TRANSFERASE TAGU"/>
    <property type="match status" value="1"/>
</dbReference>
<sequence>MIRTLKRLLFMLLLVVIVAGGYYGYAFYQFAEDIQAPNVIEHRQEPGETTKAAEMPVWDGKDRVNILLMGVDRRGMKNNGLPRSDSMMLVSVDPVTKRYDLFSILRDTYVEIPGHGSSRINAAIVEGGPELAMETVSQLTGLSVDRYVITDFEGFRHLIDAVGGVEIDVEKNMRYRDPTDKGMYDIDLKKGLQRLDGTKALQYVRFRHDATSDYTRTERQRKLMAALASQMKNGTTLIQLPSILKQITPYVQTNISSMDMLKLAGLGLSLDTQQPGQYQLPPMGTFRESHRAGSVLIPDVDKVQAFIQEALQPPLKEEKETSSIPQQTSSDTQR</sequence>
<dbReference type="InterPro" id="IPR004474">
    <property type="entry name" value="LytR_CpsA_psr"/>
</dbReference>
<dbReference type="STRING" id="1300222.I532_17503"/>
<dbReference type="NCBIfam" id="TIGR00350">
    <property type="entry name" value="lytR_cpsA_psr"/>
    <property type="match status" value="1"/>
</dbReference>
<evidence type="ECO:0000259" key="3">
    <source>
        <dbReference type="Pfam" id="PF03816"/>
    </source>
</evidence>
<accession>M8DDA9</accession>
<dbReference type="PANTHER" id="PTHR33392">
    <property type="entry name" value="POLYISOPRENYL-TEICHOIC ACID--PEPTIDOGLYCAN TEICHOIC ACID TRANSFERASE TAGU"/>
    <property type="match status" value="1"/>
</dbReference>
<evidence type="ECO:0000313" key="4">
    <source>
        <dbReference type="EMBL" id="EMT51372.1"/>
    </source>
</evidence>
<keyword evidence="5" id="KW-1185">Reference proteome</keyword>
<proteinExistence type="inferred from homology"/>
<reference evidence="4 5" key="1">
    <citation type="submission" date="2013-03" db="EMBL/GenBank/DDBJ databases">
        <title>Assembly of a new bacterial strain Brevibacillus borstelensis AK1.</title>
        <authorList>
            <person name="Rajan I."/>
            <person name="PoliReddy D."/>
            <person name="Sugumar T."/>
            <person name="Rathinam K."/>
            <person name="Alqarawi S."/>
            <person name="Khalil A.B."/>
            <person name="Sivakumar N."/>
        </authorList>
    </citation>
    <scope>NUCLEOTIDE SEQUENCE [LARGE SCALE GENOMIC DNA]</scope>
    <source>
        <strain evidence="4 5">AK1</strain>
    </source>
</reference>
<gene>
    <name evidence="4" type="ORF">I532_17503</name>
</gene>
<feature type="domain" description="Cell envelope-related transcriptional attenuator" evidence="3">
    <location>
        <begin position="83"/>
        <end position="232"/>
    </location>
</feature>
<protein>
    <submittedName>
        <fullName evidence="4">Regulatory protein</fullName>
    </submittedName>
</protein>
<organism evidence="4 5">
    <name type="scientific">Brevibacillus borstelensis AK1</name>
    <dbReference type="NCBI Taxonomy" id="1300222"/>
    <lineage>
        <taxon>Bacteria</taxon>
        <taxon>Bacillati</taxon>
        <taxon>Bacillota</taxon>
        <taxon>Bacilli</taxon>
        <taxon>Bacillales</taxon>
        <taxon>Paenibacillaceae</taxon>
        <taxon>Brevibacillus</taxon>
    </lineage>
</organism>